<protein>
    <submittedName>
        <fullName evidence="1">Uncharacterized protein</fullName>
    </submittedName>
</protein>
<proteinExistence type="predicted"/>
<name>A0ABR3VV04_9PEZI</name>
<comment type="caution">
    <text evidence="1">The sequence shown here is derived from an EMBL/GenBank/DDBJ whole genome shotgun (WGS) entry which is preliminary data.</text>
</comment>
<sequence>MKPWENLLDRDFLAPLLTLRRTVFFGLTNCGKQWSGSCTWTSRVTCPTSRFLVTVSILERTRATYLVFHFAHLPPRTRVRCPRQVPTYLTKGTYLRYLKYLLSFMQAT</sequence>
<accession>A0ABR3VV04</accession>
<evidence type="ECO:0000313" key="1">
    <source>
        <dbReference type="EMBL" id="KAL1845634.1"/>
    </source>
</evidence>
<keyword evidence="2" id="KW-1185">Reference proteome</keyword>
<organism evidence="1 2">
    <name type="scientific">Phialemonium thermophilum</name>
    <dbReference type="NCBI Taxonomy" id="223376"/>
    <lineage>
        <taxon>Eukaryota</taxon>
        <taxon>Fungi</taxon>
        <taxon>Dikarya</taxon>
        <taxon>Ascomycota</taxon>
        <taxon>Pezizomycotina</taxon>
        <taxon>Sordariomycetes</taxon>
        <taxon>Sordariomycetidae</taxon>
        <taxon>Cephalothecales</taxon>
        <taxon>Cephalothecaceae</taxon>
        <taxon>Phialemonium</taxon>
    </lineage>
</organism>
<reference evidence="1 2" key="1">
    <citation type="journal article" date="2024" name="Commun. Biol.">
        <title>Comparative genomic analysis of thermophilic fungi reveals convergent evolutionary adaptations and gene losses.</title>
        <authorList>
            <person name="Steindorff A.S."/>
            <person name="Aguilar-Pontes M.V."/>
            <person name="Robinson A.J."/>
            <person name="Andreopoulos B."/>
            <person name="LaButti K."/>
            <person name="Kuo A."/>
            <person name="Mondo S."/>
            <person name="Riley R."/>
            <person name="Otillar R."/>
            <person name="Haridas S."/>
            <person name="Lipzen A."/>
            <person name="Grimwood J."/>
            <person name="Schmutz J."/>
            <person name="Clum A."/>
            <person name="Reid I.D."/>
            <person name="Moisan M.C."/>
            <person name="Butler G."/>
            <person name="Nguyen T.T.M."/>
            <person name="Dewar K."/>
            <person name="Conant G."/>
            <person name="Drula E."/>
            <person name="Henrissat B."/>
            <person name="Hansel C."/>
            <person name="Singer S."/>
            <person name="Hutchinson M.I."/>
            <person name="de Vries R.P."/>
            <person name="Natvig D.O."/>
            <person name="Powell A.J."/>
            <person name="Tsang A."/>
            <person name="Grigoriev I.V."/>
        </authorList>
    </citation>
    <scope>NUCLEOTIDE SEQUENCE [LARGE SCALE GENOMIC DNA]</scope>
    <source>
        <strain evidence="1 2">ATCC 24622</strain>
    </source>
</reference>
<dbReference type="Proteomes" id="UP001586593">
    <property type="component" value="Unassembled WGS sequence"/>
</dbReference>
<evidence type="ECO:0000313" key="2">
    <source>
        <dbReference type="Proteomes" id="UP001586593"/>
    </source>
</evidence>
<dbReference type="EMBL" id="JAZHXJ010001086">
    <property type="protein sequence ID" value="KAL1845634.1"/>
    <property type="molecule type" value="Genomic_DNA"/>
</dbReference>
<gene>
    <name evidence="1" type="ORF">VTK73DRAFT_464</name>
</gene>